<accession>A0ABT8CC41</accession>
<dbReference type="Proteomes" id="UP001236663">
    <property type="component" value="Unassembled WGS sequence"/>
</dbReference>
<dbReference type="RefSeq" id="WP_163385880.1">
    <property type="nucleotide sequence ID" value="NZ_JAUFQS010000035.1"/>
</dbReference>
<dbReference type="EMBL" id="JAUFQS010000035">
    <property type="protein sequence ID" value="MDN3689519.1"/>
    <property type="molecule type" value="Genomic_DNA"/>
</dbReference>
<organism evidence="2 3">
    <name type="scientific">Cyclobacterium jeungdonense</name>
    <dbReference type="NCBI Taxonomy" id="708087"/>
    <lineage>
        <taxon>Bacteria</taxon>
        <taxon>Pseudomonadati</taxon>
        <taxon>Bacteroidota</taxon>
        <taxon>Cytophagia</taxon>
        <taxon>Cytophagales</taxon>
        <taxon>Cyclobacteriaceae</taxon>
        <taxon>Cyclobacterium</taxon>
    </lineage>
</organism>
<protein>
    <submittedName>
        <fullName evidence="2">Uncharacterized protein</fullName>
    </submittedName>
</protein>
<evidence type="ECO:0000313" key="2">
    <source>
        <dbReference type="EMBL" id="MDN3689519.1"/>
    </source>
</evidence>
<sequence>MLSKKQKGINWEGSSRRERDIKSGSSAWEASCIGVQGACSASDKVALITSFRAMKDDDLDGYDNE</sequence>
<evidence type="ECO:0000313" key="3">
    <source>
        <dbReference type="Proteomes" id="UP001236663"/>
    </source>
</evidence>
<keyword evidence="3" id="KW-1185">Reference proteome</keyword>
<comment type="caution">
    <text evidence="2">The sequence shown here is derived from an EMBL/GenBank/DDBJ whole genome shotgun (WGS) entry which is preliminary data.</text>
</comment>
<reference evidence="3" key="1">
    <citation type="journal article" date="2019" name="Int. J. Syst. Evol. Microbiol.">
        <title>The Global Catalogue of Microorganisms (GCM) 10K type strain sequencing project: providing services to taxonomists for standard genome sequencing and annotation.</title>
        <authorList>
            <consortium name="The Broad Institute Genomics Platform"/>
            <consortium name="The Broad Institute Genome Sequencing Center for Infectious Disease"/>
            <person name="Wu L."/>
            <person name="Ma J."/>
        </authorList>
    </citation>
    <scope>NUCLEOTIDE SEQUENCE [LARGE SCALE GENOMIC DNA]</scope>
    <source>
        <strain evidence="3">CECT 7706</strain>
    </source>
</reference>
<gene>
    <name evidence="2" type="ORF">QWZ15_16950</name>
</gene>
<feature type="region of interest" description="Disordered" evidence="1">
    <location>
        <begin position="1"/>
        <end position="25"/>
    </location>
</feature>
<evidence type="ECO:0000256" key="1">
    <source>
        <dbReference type="SAM" id="MobiDB-lite"/>
    </source>
</evidence>
<proteinExistence type="predicted"/>
<name>A0ABT8CC41_9BACT</name>